<evidence type="ECO:0000256" key="4">
    <source>
        <dbReference type="ARBA" id="ARBA00022989"/>
    </source>
</evidence>
<dbReference type="PANTHER" id="PTHR42718">
    <property type="entry name" value="MAJOR FACILITATOR SUPERFAMILY MULTIDRUG TRANSPORTER MFSC"/>
    <property type="match status" value="1"/>
</dbReference>
<proteinExistence type="predicted"/>
<evidence type="ECO:0000256" key="5">
    <source>
        <dbReference type="ARBA" id="ARBA00023136"/>
    </source>
</evidence>
<evidence type="ECO:0000256" key="3">
    <source>
        <dbReference type="ARBA" id="ARBA00022692"/>
    </source>
</evidence>
<sequence length="458" mass="50024">MNKQKKWLNISICYILLFATMNTTMMNVALPQIAKDFLLTPSEVSWVTAIFSLLFGIGSVTFGKLADMFPIRRLLMIGLMIFMIGSLIGFFSTNYGWVVVARVIQGFGAGALPSLSLVAASRFYPAEHRGRALAMVFSIVALGAALGPILGGFLTGWFGWKMLFLISLLSLLGLPHFLKYVPKETTAAGRFDMGGAILFMLAVTSILMGINVSAWLFLIAVVFFILFFMQNRRAKDPFIEINILKNRPFTLVLLMSFLNTITYMGVLFIIPLLLAKVNSLSSDWIGLVLFPGALLTAILGPQVGKLIDIRGSRFINKWCFVVMACACLALSTIVGSSPVWISVLLVLVFLGFTSNQTAFSNYISKIVPPKENGIGMGLFSLMTFLASAIGIALCSRFLELNSGHWNLLNTSSFSAYSNALILTAIIILLALVVLAWEKKLSKGAAGGKMNVENRKGDI</sequence>
<keyword evidence="3 6" id="KW-0812">Transmembrane</keyword>
<dbReference type="InterPro" id="IPR011701">
    <property type="entry name" value="MFS"/>
</dbReference>
<dbReference type="PANTHER" id="PTHR42718:SF9">
    <property type="entry name" value="MAJOR FACILITATOR SUPERFAMILY MULTIDRUG TRANSPORTER MFSC"/>
    <property type="match status" value="1"/>
</dbReference>
<feature type="transmembrane region" description="Helical" evidence="6">
    <location>
        <begin position="190"/>
        <end position="208"/>
    </location>
</feature>
<keyword evidence="4 6" id="KW-1133">Transmembrane helix</keyword>
<reference evidence="9" key="1">
    <citation type="journal article" date="2019" name="Int. J. Syst. Evol. Microbiol.">
        <title>The Global Catalogue of Microorganisms (GCM) 10K type strain sequencing project: providing services to taxonomists for standard genome sequencing and annotation.</title>
        <authorList>
            <consortium name="The Broad Institute Genomics Platform"/>
            <consortium name="The Broad Institute Genome Sequencing Center for Infectious Disease"/>
            <person name="Wu L."/>
            <person name="Ma J."/>
        </authorList>
    </citation>
    <scope>NUCLEOTIDE SEQUENCE [LARGE SCALE GENOMIC DNA]</scope>
    <source>
        <strain evidence="9">CGMCC 1.16306</strain>
    </source>
</reference>
<evidence type="ECO:0000259" key="7">
    <source>
        <dbReference type="PROSITE" id="PS50850"/>
    </source>
</evidence>
<feature type="transmembrane region" description="Helical" evidence="6">
    <location>
        <begin position="374"/>
        <end position="393"/>
    </location>
</feature>
<dbReference type="PRINTS" id="PR01036">
    <property type="entry name" value="TCRTETB"/>
</dbReference>
<evidence type="ECO:0000256" key="1">
    <source>
        <dbReference type="ARBA" id="ARBA00004651"/>
    </source>
</evidence>
<feature type="transmembrane region" description="Helical" evidence="6">
    <location>
        <begin position="315"/>
        <end position="334"/>
    </location>
</feature>
<accession>A0ABV9GUW3</accession>
<comment type="subcellular location">
    <subcellularLocation>
        <location evidence="1">Cell membrane</location>
        <topology evidence="1">Multi-pass membrane protein</topology>
    </subcellularLocation>
</comment>
<comment type="caution">
    <text evidence="8">The sequence shown here is derived from an EMBL/GenBank/DDBJ whole genome shotgun (WGS) entry which is preliminary data.</text>
</comment>
<dbReference type="Proteomes" id="UP001596022">
    <property type="component" value="Unassembled WGS sequence"/>
</dbReference>
<dbReference type="CDD" id="cd17321">
    <property type="entry name" value="MFS_MMR_MDR_like"/>
    <property type="match status" value="1"/>
</dbReference>
<feature type="transmembrane region" description="Helical" evidence="6">
    <location>
        <begin position="44"/>
        <end position="62"/>
    </location>
</feature>
<feature type="transmembrane region" description="Helical" evidence="6">
    <location>
        <begin position="340"/>
        <end position="362"/>
    </location>
</feature>
<dbReference type="RefSeq" id="WP_376847598.1">
    <property type="nucleotide sequence ID" value="NZ_JBHSFW010000024.1"/>
</dbReference>
<feature type="transmembrane region" description="Helical" evidence="6">
    <location>
        <begin position="157"/>
        <end position="178"/>
    </location>
</feature>
<feature type="transmembrane region" description="Helical" evidence="6">
    <location>
        <begin position="251"/>
        <end position="272"/>
    </location>
</feature>
<evidence type="ECO:0000313" key="9">
    <source>
        <dbReference type="Proteomes" id="UP001596022"/>
    </source>
</evidence>
<keyword evidence="2" id="KW-0813">Transport</keyword>
<evidence type="ECO:0000256" key="6">
    <source>
        <dbReference type="SAM" id="Phobius"/>
    </source>
</evidence>
<dbReference type="InterPro" id="IPR020846">
    <property type="entry name" value="MFS_dom"/>
</dbReference>
<feature type="transmembrane region" description="Helical" evidence="6">
    <location>
        <begin position="284"/>
        <end position="303"/>
    </location>
</feature>
<evidence type="ECO:0000313" key="8">
    <source>
        <dbReference type="EMBL" id="MFC4620485.1"/>
    </source>
</evidence>
<dbReference type="Gene3D" id="1.20.1720.10">
    <property type="entry name" value="Multidrug resistance protein D"/>
    <property type="match status" value="1"/>
</dbReference>
<protein>
    <submittedName>
        <fullName evidence="8">MFS transporter</fullName>
    </submittedName>
</protein>
<feature type="transmembrane region" description="Helical" evidence="6">
    <location>
        <begin position="413"/>
        <end position="436"/>
    </location>
</feature>
<dbReference type="PROSITE" id="PS50850">
    <property type="entry name" value="MFS"/>
    <property type="match status" value="1"/>
</dbReference>
<name>A0ABV9GUW3_9BACL</name>
<feature type="domain" description="Major facilitator superfamily (MFS) profile" evidence="7">
    <location>
        <begin position="8"/>
        <end position="442"/>
    </location>
</feature>
<feature type="transmembrane region" description="Helical" evidence="6">
    <location>
        <begin position="74"/>
        <end position="93"/>
    </location>
</feature>
<evidence type="ECO:0000256" key="2">
    <source>
        <dbReference type="ARBA" id="ARBA00022448"/>
    </source>
</evidence>
<feature type="transmembrane region" description="Helical" evidence="6">
    <location>
        <begin position="7"/>
        <end position="24"/>
    </location>
</feature>
<dbReference type="InterPro" id="IPR036259">
    <property type="entry name" value="MFS_trans_sf"/>
</dbReference>
<feature type="transmembrane region" description="Helical" evidence="6">
    <location>
        <begin position="132"/>
        <end position="151"/>
    </location>
</feature>
<keyword evidence="5 6" id="KW-0472">Membrane</keyword>
<dbReference type="EMBL" id="JBHSFW010000024">
    <property type="protein sequence ID" value="MFC4620485.1"/>
    <property type="molecule type" value="Genomic_DNA"/>
</dbReference>
<keyword evidence="9" id="KW-1185">Reference proteome</keyword>
<organism evidence="8 9">
    <name type="scientific">Camelliibacillus cellulosilyticus</name>
    <dbReference type="NCBI Taxonomy" id="2174486"/>
    <lineage>
        <taxon>Bacteria</taxon>
        <taxon>Bacillati</taxon>
        <taxon>Bacillota</taxon>
        <taxon>Bacilli</taxon>
        <taxon>Bacillales</taxon>
        <taxon>Sporolactobacillaceae</taxon>
        <taxon>Camelliibacillus</taxon>
    </lineage>
</organism>
<gene>
    <name evidence="8" type="ORF">ACFO4N_17455</name>
</gene>
<dbReference type="SUPFAM" id="SSF103473">
    <property type="entry name" value="MFS general substrate transporter"/>
    <property type="match status" value="1"/>
</dbReference>
<dbReference type="Pfam" id="PF07690">
    <property type="entry name" value="MFS_1"/>
    <property type="match status" value="1"/>
</dbReference>
<dbReference type="Gene3D" id="1.20.1250.20">
    <property type="entry name" value="MFS general substrate transporter like domains"/>
    <property type="match status" value="1"/>
</dbReference>